<organism evidence="1 2">
    <name type="scientific">Candidatus Zambryskibacteria bacterium RIFCSPLOWO2_12_FULL_45_14</name>
    <dbReference type="NCBI Taxonomy" id="1802778"/>
    <lineage>
        <taxon>Bacteria</taxon>
        <taxon>Candidatus Zambryskiibacteriota</taxon>
    </lineage>
</organism>
<dbReference type="Proteomes" id="UP000178288">
    <property type="component" value="Unassembled WGS sequence"/>
</dbReference>
<name>A0A1G2UX39_9BACT</name>
<comment type="caution">
    <text evidence="1">The sequence shown here is derived from an EMBL/GenBank/DDBJ whole genome shotgun (WGS) entry which is preliminary data.</text>
</comment>
<protein>
    <submittedName>
        <fullName evidence="1">Uncharacterized protein</fullName>
    </submittedName>
</protein>
<evidence type="ECO:0000313" key="1">
    <source>
        <dbReference type="EMBL" id="OHB13946.1"/>
    </source>
</evidence>
<sequence>MNLNLLAKRFAVLCVFVLTLVACGGWPQEQITIGGEIRRVEFGCVTTHVAFEGSRCDTTRVVFVDRPEIIIAQTWKSLKLHEGKKIKLVLGLNKYNMGDFGLTNYYQHLRSFIVEN</sequence>
<dbReference type="EMBL" id="MHWV01000016">
    <property type="protein sequence ID" value="OHB13946.1"/>
    <property type="molecule type" value="Genomic_DNA"/>
</dbReference>
<dbReference type="AlphaFoldDB" id="A0A1G2UX39"/>
<proteinExistence type="predicted"/>
<evidence type="ECO:0000313" key="2">
    <source>
        <dbReference type="Proteomes" id="UP000178288"/>
    </source>
</evidence>
<reference evidence="1 2" key="1">
    <citation type="journal article" date="2016" name="Nat. Commun.">
        <title>Thousands of microbial genomes shed light on interconnected biogeochemical processes in an aquifer system.</title>
        <authorList>
            <person name="Anantharaman K."/>
            <person name="Brown C.T."/>
            <person name="Hug L.A."/>
            <person name="Sharon I."/>
            <person name="Castelle C.J."/>
            <person name="Probst A.J."/>
            <person name="Thomas B.C."/>
            <person name="Singh A."/>
            <person name="Wilkins M.J."/>
            <person name="Karaoz U."/>
            <person name="Brodie E.L."/>
            <person name="Williams K.H."/>
            <person name="Hubbard S.S."/>
            <person name="Banfield J.F."/>
        </authorList>
    </citation>
    <scope>NUCLEOTIDE SEQUENCE [LARGE SCALE GENOMIC DNA]</scope>
</reference>
<accession>A0A1G2UX39</accession>
<gene>
    <name evidence="1" type="ORF">A3G05_01555</name>
</gene>